<feature type="region of interest" description="Disordered" evidence="1">
    <location>
        <begin position="399"/>
        <end position="420"/>
    </location>
</feature>
<evidence type="ECO:0000313" key="3">
    <source>
        <dbReference type="Proteomes" id="UP000320390"/>
    </source>
</evidence>
<evidence type="ECO:0000313" key="2">
    <source>
        <dbReference type="EMBL" id="QDV09023.1"/>
    </source>
</evidence>
<dbReference type="Proteomes" id="UP000320390">
    <property type="component" value="Chromosome"/>
</dbReference>
<organism evidence="2 3">
    <name type="scientific">Saltatorellus ferox</name>
    <dbReference type="NCBI Taxonomy" id="2528018"/>
    <lineage>
        <taxon>Bacteria</taxon>
        <taxon>Pseudomonadati</taxon>
        <taxon>Planctomycetota</taxon>
        <taxon>Planctomycetia</taxon>
        <taxon>Planctomycetia incertae sedis</taxon>
        <taxon>Saltatorellus</taxon>
    </lineage>
</organism>
<protein>
    <submittedName>
        <fullName evidence="2">Uncharacterized protein</fullName>
    </submittedName>
</protein>
<proteinExistence type="predicted"/>
<keyword evidence="3" id="KW-1185">Reference proteome</keyword>
<feature type="compositionally biased region" description="Basic and acidic residues" evidence="1">
    <location>
        <begin position="407"/>
        <end position="420"/>
    </location>
</feature>
<sequence>MTSTPFPTDAEPDSAPQGASDSPRLASHRSAGSLSPSTIETLVRFDELDSDAIARLSGDPSTSRVLQQLRAADDYLHSQLFRDRFSGSRKELRAVPASVPAESLFAFGRGELDATEAGVVREHLEQVPEEKSWVESLRESPPPATLTWDAIDPQEEIEVSSPILAGPGSNAGIDLLTTSENETPYARVGYTTGEKRRSIPGWVTWTPLAAAALVLAMAIGGNERRSVLDGGLPNSPIFRSAGTEALLFPRGRVIDSTTAVTTYASEPLFEVTPVKGASQYRFELRDVTRQGAFAEGEVLWEGVAPTHQATAPPIHAGSYVWRASATVNGIDRDLGSLSFTVVPATAVDRSLVVRAALSPKEAALSPKEGASEEQATMPRILREDIRRLHASGFLTDARAKARALPPGKDRDEYLAVPGDR</sequence>
<dbReference type="AlphaFoldDB" id="A0A518EY71"/>
<dbReference type="EMBL" id="CP036434">
    <property type="protein sequence ID" value="QDV09023.1"/>
    <property type="molecule type" value="Genomic_DNA"/>
</dbReference>
<name>A0A518EY71_9BACT</name>
<accession>A0A518EY71</accession>
<reference evidence="2 3" key="1">
    <citation type="submission" date="2019-02" db="EMBL/GenBank/DDBJ databases">
        <title>Deep-cultivation of Planctomycetes and their phenomic and genomic characterization uncovers novel biology.</title>
        <authorList>
            <person name="Wiegand S."/>
            <person name="Jogler M."/>
            <person name="Boedeker C."/>
            <person name="Pinto D."/>
            <person name="Vollmers J."/>
            <person name="Rivas-Marin E."/>
            <person name="Kohn T."/>
            <person name="Peeters S.H."/>
            <person name="Heuer A."/>
            <person name="Rast P."/>
            <person name="Oberbeckmann S."/>
            <person name="Bunk B."/>
            <person name="Jeske O."/>
            <person name="Meyerdierks A."/>
            <person name="Storesund J.E."/>
            <person name="Kallscheuer N."/>
            <person name="Luecker S."/>
            <person name="Lage O.M."/>
            <person name="Pohl T."/>
            <person name="Merkel B.J."/>
            <person name="Hornburger P."/>
            <person name="Mueller R.-W."/>
            <person name="Bruemmer F."/>
            <person name="Labrenz M."/>
            <person name="Spormann A.M."/>
            <person name="Op den Camp H."/>
            <person name="Overmann J."/>
            <person name="Amann R."/>
            <person name="Jetten M.S.M."/>
            <person name="Mascher T."/>
            <person name="Medema M.H."/>
            <person name="Devos D.P."/>
            <person name="Kaster A.-K."/>
            <person name="Ovreas L."/>
            <person name="Rohde M."/>
            <person name="Galperin M.Y."/>
            <person name="Jogler C."/>
        </authorList>
    </citation>
    <scope>NUCLEOTIDE SEQUENCE [LARGE SCALE GENOMIC DNA]</scope>
    <source>
        <strain evidence="2 3">Poly30</strain>
    </source>
</reference>
<dbReference type="RefSeq" id="WP_145202685.1">
    <property type="nucleotide sequence ID" value="NZ_CP036434.1"/>
</dbReference>
<feature type="region of interest" description="Disordered" evidence="1">
    <location>
        <begin position="1"/>
        <end position="36"/>
    </location>
</feature>
<gene>
    <name evidence="2" type="ORF">Poly30_45790</name>
</gene>
<evidence type="ECO:0000256" key="1">
    <source>
        <dbReference type="SAM" id="MobiDB-lite"/>
    </source>
</evidence>